<dbReference type="EMBL" id="CAJNNW010005835">
    <property type="protein sequence ID" value="CAE8647759.1"/>
    <property type="molecule type" value="Genomic_DNA"/>
</dbReference>
<gene>
    <name evidence="2" type="ORF">PGLA2088_LOCUS5955</name>
</gene>
<feature type="compositionally biased region" description="Basic and acidic residues" evidence="1">
    <location>
        <begin position="227"/>
        <end position="237"/>
    </location>
</feature>
<evidence type="ECO:0000313" key="2">
    <source>
        <dbReference type="EMBL" id="CAE8647759.1"/>
    </source>
</evidence>
<reference evidence="2" key="1">
    <citation type="submission" date="2021-02" db="EMBL/GenBank/DDBJ databases">
        <authorList>
            <person name="Dougan E. K."/>
            <person name="Rhodes N."/>
            <person name="Thang M."/>
            <person name="Chan C."/>
        </authorList>
    </citation>
    <scope>NUCLEOTIDE SEQUENCE</scope>
</reference>
<feature type="compositionally biased region" description="Basic and acidic residues" evidence="1">
    <location>
        <begin position="835"/>
        <end position="846"/>
    </location>
</feature>
<feature type="compositionally biased region" description="Low complexity" evidence="1">
    <location>
        <begin position="349"/>
        <end position="360"/>
    </location>
</feature>
<name>A0A813I9F0_POLGL</name>
<feature type="compositionally biased region" description="Low complexity" evidence="1">
    <location>
        <begin position="172"/>
        <end position="208"/>
    </location>
</feature>
<feature type="compositionally biased region" description="Basic and acidic residues" evidence="1">
    <location>
        <begin position="437"/>
        <end position="447"/>
    </location>
</feature>
<feature type="compositionally biased region" description="Basic and acidic residues" evidence="1">
    <location>
        <begin position="589"/>
        <end position="608"/>
    </location>
</feature>
<feature type="compositionally biased region" description="Polar residues" evidence="1">
    <location>
        <begin position="450"/>
        <end position="465"/>
    </location>
</feature>
<feature type="compositionally biased region" description="Low complexity" evidence="1">
    <location>
        <begin position="723"/>
        <end position="732"/>
    </location>
</feature>
<protein>
    <submittedName>
        <fullName evidence="2">Uncharacterized protein</fullName>
    </submittedName>
</protein>
<organism evidence="2 3">
    <name type="scientific">Polarella glacialis</name>
    <name type="common">Dinoflagellate</name>
    <dbReference type="NCBI Taxonomy" id="89957"/>
    <lineage>
        <taxon>Eukaryota</taxon>
        <taxon>Sar</taxon>
        <taxon>Alveolata</taxon>
        <taxon>Dinophyceae</taxon>
        <taxon>Suessiales</taxon>
        <taxon>Suessiaceae</taxon>
        <taxon>Polarella</taxon>
    </lineage>
</organism>
<dbReference type="Proteomes" id="UP000626109">
    <property type="component" value="Unassembled WGS sequence"/>
</dbReference>
<feature type="compositionally biased region" description="Basic and acidic residues" evidence="1">
    <location>
        <begin position="161"/>
        <end position="170"/>
    </location>
</feature>
<feature type="region of interest" description="Disordered" evidence="1">
    <location>
        <begin position="426"/>
        <end position="479"/>
    </location>
</feature>
<feature type="compositionally biased region" description="Low complexity" evidence="1">
    <location>
        <begin position="779"/>
        <end position="810"/>
    </location>
</feature>
<feature type="compositionally biased region" description="Low complexity" evidence="1">
    <location>
        <begin position="642"/>
        <end position="663"/>
    </location>
</feature>
<feature type="region of interest" description="Disordered" evidence="1">
    <location>
        <begin position="372"/>
        <end position="394"/>
    </location>
</feature>
<accession>A0A813I9F0</accession>
<feature type="region of interest" description="Disordered" evidence="1">
    <location>
        <begin position="529"/>
        <end position="846"/>
    </location>
</feature>
<evidence type="ECO:0000256" key="1">
    <source>
        <dbReference type="SAM" id="MobiDB-lite"/>
    </source>
</evidence>
<feature type="compositionally biased region" description="Acidic residues" evidence="1">
    <location>
        <begin position="379"/>
        <end position="389"/>
    </location>
</feature>
<feature type="compositionally biased region" description="Basic and acidic residues" evidence="1">
    <location>
        <begin position="529"/>
        <end position="538"/>
    </location>
</feature>
<proteinExistence type="predicted"/>
<feature type="region of interest" description="Disordered" evidence="1">
    <location>
        <begin position="150"/>
        <end position="244"/>
    </location>
</feature>
<feature type="region of interest" description="Disordered" evidence="1">
    <location>
        <begin position="305"/>
        <end position="360"/>
    </location>
</feature>
<sequence>MLAAATGKRCLQQPLATDILSGGADQKALDAESQNTADDEDDDEAFVRSIEQCLKAQHQQKRDGRASAIRKGSTRCSGVTLVAGISEEIGVNLVTGLHFTSHADTEHLLEPPDLSVQKEFRLLLAHGLSASRPVVALKELTMWTTLHEEPGFSATPEFDAGPDRSSREELDAGLGLRRASRGGSRLPRLRPAATPGSEGTPSSPSCGSRVSIDPERLHSQRSPNVNTERRQRLDAIKQNRRRRNLDEEIRGEWKDHECRLKWERLRRERSEKAKVLPGLAQAEARGSPCTAAAARISVGLDRVDDAQGIGSPQATPRQRRPGSAGGLESLLPSREGLPPRSERQHEASPRAARSMSPARKLTTADLAGTADTVSQAAAPDEDDADEPFQDTDTGRSGTAILLVAVPPSAPAPAGRFSRHVNTAGTATAKLEPEPDADERHLCPDERGQGASPTPDSERSGSSQKQRPPPLTESEADEPVTDKRADRLFVAGLLLSYYNVCSANECLTLDQKLASGLVQGLLDSGLEHVARSRPQDPAKLRVGAEQLSGGQSSEEGPHLAVSQPQPELQAPEHLGAGSQQAELPVPEQAHAAEHPEAAEKSQETEKAQQELEPTQASEPQDAEEFWEAEQKSALQSAVEEAKQAVPQQTATASSASSHPSLVVSRQETPDNPAELSEPAKLEGAPSAGSVSLAEDLPKPDLSVDFLEKDKASNPRFASGPEVVGGAEAPGTTETSEEGAEALAADTAEADTAEATGQMAAGQHASLEETLAESPTLAVSPSPAMASAPEPEPATSTAPATATAMETAAAMAINDGQQQTETATPAAGPSLAAEKTAAGRKDGVTEDTKRVSAALATFALPGFGQEEEKKELSPGNEPDVAQKLAVAEDSTQAVTALLATSSPASLPPLVSDGSGVGSEFATAAFGGLLQADSLDGGGSKQSAMSCGESLFEEASFSETRHLSIADLMKVQLGEMRWHHWRTIGDRLQDKRAWSECSLAPEDLDDPSPLSGEWIRERWSVLRTPGQSQMLSYQSLPSSAESSRRGSKFASNLTLDEMVSSEAFEEKLTALQCEREGKPPPISLRIFPGESLLNPPLLEGLALMVPPPDFDPPVWSNLLQTGSAEPKQYTQVRPTLE</sequence>
<comment type="caution">
    <text evidence="2">The sequence shown here is derived from an EMBL/GenBank/DDBJ whole genome shotgun (WGS) entry which is preliminary data.</text>
</comment>
<dbReference type="AlphaFoldDB" id="A0A813I9F0"/>
<evidence type="ECO:0000313" key="3">
    <source>
        <dbReference type="Proteomes" id="UP000626109"/>
    </source>
</evidence>